<dbReference type="SUPFAM" id="SSF55874">
    <property type="entry name" value="ATPase domain of HSP90 chaperone/DNA topoisomerase II/histidine kinase"/>
    <property type="match status" value="1"/>
</dbReference>
<keyword evidence="1" id="KW-0723">Serine/threonine-protein kinase</keyword>
<keyword evidence="5" id="KW-1185">Reference proteome</keyword>
<organism evidence="4 5">
    <name type="scientific">Actinomadura darangshiensis</name>
    <dbReference type="NCBI Taxonomy" id="705336"/>
    <lineage>
        <taxon>Bacteria</taxon>
        <taxon>Bacillati</taxon>
        <taxon>Actinomycetota</taxon>
        <taxon>Actinomycetes</taxon>
        <taxon>Streptosporangiales</taxon>
        <taxon>Thermomonosporaceae</taxon>
        <taxon>Actinomadura</taxon>
    </lineage>
</organism>
<comment type="caution">
    <text evidence="4">The sequence shown here is derived from an EMBL/GenBank/DDBJ whole genome shotgun (WGS) entry which is preliminary data.</text>
</comment>
<evidence type="ECO:0000256" key="1">
    <source>
        <dbReference type="ARBA" id="ARBA00022527"/>
    </source>
</evidence>
<sequence>MLKCFTHHRSGESLDRHWRVDPPCPSGANRNKPRWHRPRSSEEVAEAMTAPGKSAQYAVEWLQDNGVMTWRRVYPGRLDQVPQARSWSAMLLADTDCADDAALIVTELCSNALLHTRSGEPKGWFGVEITRGRQARIAVHDLGGRPAPPMAVTTSPQPGEEQDALAEHGHGLQAVRELAIQIGVSGSPDSGHTVWALLTMDRPPARSERPIARL</sequence>
<dbReference type="Gene3D" id="3.30.565.10">
    <property type="entry name" value="Histidine kinase-like ATPase, C-terminal domain"/>
    <property type="match status" value="1"/>
</dbReference>
<dbReference type="InterPro" id="IPR050267">
    <property type="entry name" value="Anti-sigma-factor_SerPK"/>
</dbReference>
<dbReference type="PANTHER" id="PTHR35526">
    <property type="entry name" value="ANTI-SIGMA-F FACTOR RSBW-RELATED"/>
    <property type="match status" value="1"/>
</dbReference>
<keyword evidence="1" id="KW-0808">Transferase</keyword>
<dbReference type="GO" id="GO:0004674">
    <property type="term" value="F:protein serine/threonine kinase activity"/>
    <property type="evidence" value="ECO:0007669"/>
    <property type="project" value="UniProtKB-KW"/>
</dbReference>
<dbReference type="EMBL" id="SMKY01000292">
    <property type="protein sequence ID" value="TDD67224.1"/>
    <property type="molecule type" value="Genomic_DNA"/>
</dbReference>
<dbReference type="CDD" id="cd16936">
    <property type="entry name" value="HATPase_RsbW-like"/>
    <property type="match status" value="1"/>
</dbReference>
<dbReference type="Proteomes" id="UP000295578">
    <property type="component" value="Unassembled WGS sequence"/>
</dbReference>
<evidence type="ECO:0000313" key="4">
    <source>
        <dbReference type="EMBL" id="TDD67224.1"/>
    </source>
</evidence>
<keyword evidence="1" id="KW-0418">Kinase</keyword>
<dbReference type="InterPro" id="IPR036890">
    <property type="entry name" value="HATPase_C_sf"/>
</dbReference>
<dbReference type="OrthoDB" id="4284922at2"/>
<evidence type="ECO:0000256" key="2">
    <source>
        <dbReference type="SAM" id="MobiDB-lite"/>
    </source>
</evidence>
<proteinExistence type="predicted"/>
<dbReference type="InterPro" id="IPR003594">
    <property type="entry name" value="HATPase_dom"/>
</dbReference>
<dbReference type="Pfam" id="PF13581">
    <property type="entry name" value="HATPase_c_2"/>
    <property type="match status" value="1"/>
</dbReference>
<accession>A0A4R5A962</accession>
<gene>
    <name evidence="4" type="ORF">E1293_38255</name>
</gene>
<dbReference type="PANTHER" id="PTHR35526:SF3">
    <property type="entry name" value="ANTI-SIGMA-F FACTOR RSBW"/>
    <property type="match status" value="1"/>
</dbReference>
<protein>
    <recommendedName>
        <fullName evidence="3">Histidine kinase/HSP90-like ATPase domain-containing protein</fullName>
    </recommendedName>
</protein>
<name>A0A4R5A962_9ACTN</name>
<feature type="region of interest" description="Disordered" evidence="2">
    <location>
        <begin position="23"/>
        <end position="43"/>
    </location>
</feature>
<evidence type="ECO:0000259" key="3">
    <source>
        <dbReference type="Pfam" id="PF13581"/>
    </source>
</evidence>
<reference evidence="4 5" key="1">
    <citation type="submission" date="2019-03" db="EMBL/GenBank/DDBJ databases">
        <title>Draft genome sequences of novel Actinobacteria.</title>
        <authorList>
            <person name="Sahin N."/>
            <person name="Ay H."/>
            <person name="Saygin H."/>
        </authorList>
    </citation>
    <scope>NUCLEOTIDE SEQUENCE [LARGE SCALE GENOMIC DNA]</scope>
    <source>
        <strain evidence="4 5">DSM 45941</strain>
    </source>
</reference>
<dbReference type="AlphaFoldDB" id="A0A4R5A962"/>
<evidence type="ECO:0000313" key="5">
    <source>
        <dbReference type="Proteomes" id="UP000295578"/>
    </source>
</evidence>
<feature type="domain" description="Histidine kinase/HSP90-like ATPase" evidence="3">
    <location>
        <begin position="76"/>
        <end position="186"/>
    </location>
</feature>